<feature type="non-terminal residue" evidence="2">
    <location>
        <position position="100"/>
    </location>
</feature>
<evidence type="ECO:0000256" key="1">
    <source>
        <dbReference type="SAM" id="MobiDB-lite"/>
    </source>
</evidence>
<name>A0A6J4RMX2_9ACTN</name>
<feature type="non-terminal residue" evidence="2">
    <location>
        <position position="1"/>
    </location>
</feature>
<dbReference type="AlphaFoldDB" id="A0A6J4RMX2"/>
<feature type="compositionally biased region" description="Low complexity" evidence="1">
    <location>
        <begin position="71"/>
        <end position="94"/>
    </location>
</feature>
<proteinExistence type="predicted"/>
<reference evidence="2" key="1">
    <citation type="submission" date="2020-02" db="EMBL/GenBank/DDBJ databases">
        <authorList>
            <person name="Meier V. D."/>
        </authorList>
    </citation>
    <scope>NUCLEOTIDE SEQUENCE</scope>
    <source>
        <strain evidence="2">AVDCRST_MAG12</strain>
    </source>
</reference>
<feature type="compositionally biased region" description="Low complexity" evidence="1">
    <location>
        <begin position="38"/>
        <end position="63"/>
    </location>
</feature>
<protein>
    <submittedName>
        <fullName evidence="2">Uncharacterized protein</fullName>
    </submittedName>
</protein>
<dbReference type="EMBL" id="CADCVK010000203">
    <property type="protein sequence ID" value="CAA9477722.1"/>
    <property type="molecule type" value="Genomic_DNA"/>
</dbReference>
<gene>
    <name evidence="2" type="ORF">AVDCRST_MAG12-1301</name>
</gene>
<sequence>ERRAPPARGPLPARPGAPEGRGRRGRGRARGEDPRQPGRPARPAGAGRPRPGSRRGPGVFGPLPRDRRAALRPLRPEGGQARADGRAQRAGTARPLHVRL</sequence>
<accession>A0A6J4RMX2</accession>
<evidence type="ECO:0000313" key="2">
    <source>
        <dbReference type="EMBL" id="CAA9477722.1"/>
    </source>
</evidence>
<organism evidence="2">
    <name type="scientific">uncultured Rubrobacteraceae bacterium</name>
    <dbReference type="NCBI Taxonomy" id="349277"/>
    <lineage>
        <taxon>Bacteria</taxon>
        <taxon>Bacillati</taxon>
        <taxon>Actinomycetota</taxon>
        <taxon>Rubrobacteria</taxon>
        <taxon>Rubrobacterales</taxon>
        <taxon>Rubrobacteraceae</taxon>
        <taxon>environmental samples</taxon>
    </lineage>
</organism>
<feature type="region of interest" description="Disordered" evidence="1">
    <location>
        <begin position="1"/>
        <end position="100"/>
    </location>
</feature>